<evidence type="ECO:0000256" key="2">
    <source>
        <dbReference type="ARBA" id="ARBA00022475"/>
    </source>
</evidence>
<feature type="compositionally biased region" description="Basic and acidic residues" evidence="6">
    <location>
        <begin position="208"/>
        <end position="226"/>
    </location>
</feature>
<keyword evidence="3 7" id="KW-0812">Transmembrane</keyword>
<keyword evidence="4 7" id="KW-1133">Transmembrane helix</keyword>
<feature type="compositionally biased region" description="Polar residues" evidence="6">
    <location>
        <begin position="579"/>
        <end position="604"/>
    </location>
</feature>
<feature type="region of interest" description="Disordered" evidence="6">
    <location>
        <begin position="122"/>
        <end position="234"/>
    </location>
</feature>
<keyword evidence="2" id="KW-1003">Cell membrane</keyword>
<dbReference type="PRINTS" id="PR00119">
    <property type="entry name" value="CATATPASE"/>
</dbReference>
<dbReference type="GO" id="GO:0016887">
    <property type="term" value="F:ATP hydrolysis activity"/>
    <property type="evidence" value="ECO:0007669"/>
    <property type="project" value="InterPro"/>
</dbReference>
<dbReference type="Gene3D" id="3.40.1110.10">
    <property type="entry name" value="Calcium-transporting ATPase, cytoplasmic domain N"/>
    <property type="match status" value="1"/>
</dbReference>
<dbReference type="Gene3D" id="3.40.50.1000">
    <property type="entry name" value="HAD superfamily/HAD-like"/>
    <property type="match status" value="1"/>
</dbReference>
<dbReference type="InterPro" id="IPR004014">
    <property type="entry name" value="ATPase_P-typ_cation-transptr_N"/>
</dbReference>
<proteinExistence type="predicted"/>
<feature type="non-terminal residue" evidence="9">
    <location>
        <position position="965"/>
    </location>
</feature>
<dbReference type="EMBL" id="JAEFCI010004902">
    <property type="protein sequence ID" value="KAG5460646.1"/>
    <property type="molecule type" value="Genomic_DNA"/>
</dbReference>
<sequence length="965" mass="104689">GAIYTEAARWRAAVCLPPARYFAWAPRGRAALAGLCAATLVGPARGLRAARTPGEIIPDGGFLVPFRITRYPRRNDDGALSAAHHIEAPTVRSVVSDTEHVKSIESGIEHVRNVESVIKHIRNIKTGDRSNPTRPRLSAPRPASRAGTPDGGDGGRLPAKENEKTLAGRAPPPPPAQEVPARPAPLAPPKHHSRHPSDPQYPPPPPPPERDRRPQEQPRDDSERHQQQHPATPSARFALITAEEAARELATDPAQGLKLGQVVAKRAAFGLNELRDDSDSESLLQKFLEQFTGNPLILLLLGSASISVMMGQWDDAFSITLYRSEQSLQALNRLVPHHCHVVRGGKSVTVEAAELVPGDLVHFSEVENRKTPLQTSMNVLGKQLSILSMAIISLIVVVGAYAADSERLCIRSYVEPPGTLTLNRMTVTHLFTVADDMLFDLEKGRQPADISSHQALGMLLTIDLFTETALGALCNNAYWDEHDKILGHPTDVALLEVAHKLGGEDTRSKMLNRHFAWWQDFERIQEMPFNSDNKYMSTTCRHPPGRVPHIGPPAYQGGVPVSGGRLAASFAVHQDGEVTEQQSRQRPPSRAGTPSQERSATINSSSITQYLQKSTALSAPVVSQPQSAATTTVFLKGALEVVMERCSTYLTSARTAVPFDAATQESVAQRAESLASGGLRIVAAAFGKEDSAGAKGDMCFVGFFAMYDPPRRGIDRTITELLGGGLDSLSEWQLQEAIKSVTVFARTTPKHKMIIVRAFQAAGEVVAMTGDGVNDAPALKLADIGISMGRSGTDVAKEAADMILVNDDFSMVLNAIEEGKSLGVEPVDHDVMRRPPRPKSVPMLTRRVVKRGGGGGYTTPVLIQPQTFTTFVLFDMFNALSCRSESKSIFLLGVFSNRMFNAAVAFSLLGQLLVIYVPFFQRVFQTAPLTAGELLRLVAISSSVFWVDEARKWYNRSGAKAANGG</sequence>
<dbReference type="GO" id="GO:0019829">
    <property type="term" value="F:ATPase-coupled monoatomic cation transmembrane transporter activity"/>
    <property type="evidence" value="ECO:0007669"/>
    <property type="project" value="TreeGrafter"/>
</dbReference>
<dbReference type="InterPro" id="IPR023298">
    <property type="entry name" value="ATPase_P-typ_TM_dom_sf"/>
</dbReference>
<dbReference type="InterPro" id="IPR023299">
    <property type="entry name" value="ATPase_P-typ_cyto_dom_N"/>
</dbReference>
<dbReference type="InterPro" id="IPR006068">
    <property type="entry name" value="ATPase_P-typ_cation-transptr_C"/>
</dbReference>
<protein>
    <recommendedName>
        <fullName evidence="8">Cation-transporting P-type ATPase N-terminal domain-containing protein</fullName>
    </recommendedName>
</protein>
<dbReference type="PANTHER" id="PTHR43294">
    <property type="entry name" value="SODIUM/POTASSIUM-TRANSPORTING ATPASE SUBUNIT ALPHA"/>
    <property type="match status" value="1"/>
</dbReference>
<dbReference type="OrthoDB" id="3352408at2759"/>
<dbReference type="SUPFAM" id="SSF81660">
    <property type="entry name" value="Metal cation-transporting ATPase, ATP-binding domain N"/>
    <property type="match status" value="1"/>
</dbReference>
<evidence type="ECO:0000256" key="1">
    <source>
        <dbReference type="ARBA" id="ARBA00004651"/>
    </source>
</evidence>
<feature type="region of interest" description="Disordered" evidence="6">
    <location>
        <begin position="575"/>
        <end position="604"/>
    </location>
</feature>
<evidence type="ECO:0000256" key="5">
    <source>
        <dbReference type="ARBA" id="ARBA00023136"/>
    </source>
</evidence>
<comment type="subcellular location">
    <subcellularLocation>
        <location evidence="1">Cell membrane</location>
        <topology evidence="1">Multi-pass membrane protein</topology>
    </subcellularLocation>
</comment>
<organism evidence="9 10">
    <name type="scientific">Olpidium bornovanus</name>
    <dbReference type="NCBI Taxonomy" id="278681"/>
    <lineage>
        <taxon>Eukaryota</taxon>
        <taxon>Fungi</taxon>
        <taxon>Fungi incertae sedis</taxon>
        <taxon>Olpidiomycota</taxon>
        <taxon>Olpidiomycotina</taxon>
        <taxon>Olpidiomycetes</taxon>
        <taxon>Olpidiales</taxon>
        <taxon>Olpidiaceae</taxon>
        <taxon>Olpidium</taxon>
    </lineage>
</organism>
<dbReference type="Pfam" id="PF00689">
    <property type="entry name" value="Cation_ATPase_C"/>
    <property type="match status" value="1"/>
</dbReference>
<feature type="transmembrane region" description="Helical" evidence="7">
    <location>
        <begin position="899"/>
        <end position="920"/>
    </location>
</feature>
<dbReference type="InterPro" id="IPR023214">
    <property type="entry name" value="HAD_sf"/>
</dbReference>
<comment type="caution">
    <text evidence="9">The sequence shown here is derived from an EMBL/GenBank/DDBJ whole genome shotgun (WGS) entry which is preliminary data.</text>
</comment>
<dbReference type="Pfam" id="PF00690">
    <property type="entry name" value="Cation_ATPase_N"/>
    <property type="match status" value="1"/>
</dbReference>
<evidence type="ECO:0000313" key="10">
    <source>
        <dbReference type="Proteomes" id="UP000673691"/>
    </source>
</evidence>
<name>A0A8H7ZW81_9FUNG</name>
<dbReference type="InterPro" id="IPR050510">
    <property type="entry name" value="Cation_transp_ATPase_P-type"/>
</dbReference>
<dbReference type="AlphaFoldDB" id="A0A8H7ZW81"/>
<reference evidence="9 10" key="1">
    <citation type="journal article" name="Sci. Rep.">
        <title>Genome-scale phylogenetic analyses confirm Olpidium as the closest living zoosporic fungus to the non-flagellated, terrestrial fungi.</title>
        <authorList>
            <person name="Chang Y."/>
            <person name="Rochon D."/>
            <person name="Sekimoto S."/>
            <person name="Wang Y."/>
            <person name="Chovatia M."/>
            <person name="Sandor L."/>
            <person name="Salamov A."/>
            <person name="Grigoriev I.V."/>
            <person name="Stajich J.E."/>
            <person name="Spatafora J.W."/>
        </authorList>
    </citation>
    <scope>NUCLEOTIDE SEQUENCE [LARGE SCALE GENOMIC DNA]</scope>
    <source>
        <strain evidence="9">S191</strain>
    </source>
</reference>
<keyword evidence="10" id="KW-1185">Reference proteome</keyword>
<dbReference type="GO" id="GO:0005886">
    <property type="term" value="C:plasma membrane"/>
    <property type="evidence" value="ECO:0007669"/>
    <property type="project" value="UniProtKB-SubCell"/>
</dbReference>
<dbReference type="Pfam" id="PF13246">
    <property type="entry name" value="Cation_ATPase"/>
    <property type="match status" value="2"/>
</dbReference>
<dbReference type="Gene3D" id="2.70.150.10">
    <property type="entry name" value="Calcium-transporting ATPase, cytoplasmic transduction domain A"/>
    <property type="match status" value="1"/>
</dbReference>
<evidence type="ECO:0000256" key="3">
    <source>
        <dbReference type="ARBA" id="ARBA00022692"/>
    </source>
</evidence>
<gene>
    <name evidence="9" type="ORF">BJ554DRAFT_7275</name>
</gene>
<dbReference type="NCBIfam" id="TIGR01494">
    <property type="entry name" value="ATPase_P-type"/>
    <property type="match status" value="1"/>
</dbReference>
<dbReference type="InterPro" id="IPR036412">
    <property type="entry name" value="HAD-like_sf"/>
</dbReference>
<dbReference type="SUPFAM" id="SSF81665">
    <property type="entry name" value="Calcium ATPase, transmembrane domain M"/>
    <property type="match status" value="2"/>
</dbReference>
<dbReference type="SMART" id="SM00831">
    <property type="entry name" value="Cation_ATPase_N"/>
    <property type="match status" value="1"/>
</dbReference>
<keyword evidence="5 7" id="KW-0472">Membrane</keyword>
<feature type="region of interest" description="Disordered" evidence="6">
    <location>
        <begin position="535"/>
        <end position="558"/>
    </location>
</feature>
<dbReference type="PANTHER" id="PTHR43294:SF21">
    <property type="entry name" value="CATION TRANSPORTING ATPASE"/>
    <property type="match status" value="1"/>
</dbReference>
<feature type="non-terminal residue" evidence="9">
    <location>
        <position position="1"/>
    </location>
</feature>
<evidence type="ECO:0000256" key="4">
    <source>
        <dbReference type="ARBA" id="ARBA00022989"/>
    </source>
</evidence>
<dbReference type="InterPro" id="IPR001757">
    <property type="entry name" value="P_typ_ATPase"/>
</dbReference>
<dbReference type="GO" id="GO:1902600">
    <property type="term" value="P:proton transmembrane transport"/>
    <property type="evidence" value="ECO:0007669"/>
    <property type="project" value="TreeGrafter"/>
</dbReference>
<evidence type="ECO:0000256" key="6">
    <source>
        <dbReference type="SAM" id="MobiDB-lite"/>
    </source>
</evidence>
<dbReference type="Gene3D" id="1.20.1110.10">
    <property type="entry name" value="Calcium-transporting ATPase, transmembrane domain"/>
    <property type="match status" value="1"/>
</dbReference>
<dbReference type="Proteomes" id="UP000673691">
    <property type="component" value="Unassembled WGS sequence"/>
</dbReference>
<evidence type="ECO:0000256" key="7">
    <source>
        <dbReference type="SAM" id="Phobius"/>
    </source>
</evidence>
<dbReference type="SUPFAM" id="SSF56784">
    <property type="entry name" value="HAD-like"/>
    <property type="match status" value="1"/>
</dbReference>
<dbReference type="GO" id="GO:0005524">
    <property type="term" value="F:ATP binding"/>
    <property type="evidence" value="ECO:0007669"/>
    <property type="project" value="InterPro"/>
</dbReference>
<accession>A0A8H7ZW81</accession>
<feature type="domain" description="Cation-transporting P-type ATPase N-terminal" evidence="8">
    <location>
        <begin position="236"/>
        <end position="312"/>
    </location>
</feature>
<feature type="compositionally biased region" description="Low complexity" evidence="6">
    <location>
        <begin position="132"/>
        <end position="146"/>
    </location>
</feature>
<feature type="compositionally biased region" description="Pro residues" evidence="6">
    <location>
        <begin position="170"/>
        <end position="188"/>
    </location>
</feature>
<evidence type="ECO:0000313" key="9">
    <source>
        <dbReference type="EMBL" id="KAG5460646.1"/>
    </source>
</evidence>
<evidence type="ECO:0000259" key="8">
    <source>
        <dbReference type="SMART" id="SM00831"/>
    </source>
</evidence>